<evidence type="ECO:0000313" key="3">
    <source>
        <dbReference type="EMBL" id="ORZ09557.1"/>
    </source>
</evidence>
<feature type="signal peptide" evidence="1">
    <location>
        <begin position="1"/>
        <end position="22"/>
    </location>
</feature>
<organism evidence="3 4">
    <name type="scientific">Absidia repens</name>
    <dbReference type="NCBI Taxonomy" id="90262"/>
    <lineage>
        <taxon>Eukaryota</taxon>
        <taxon>Fungi</taxon>
        <taxon>Fungi incertae sedis</taxon>
        <taxon>Mucoromycota</taxon>
        <taxon>Mucoromycotina</taxon>
        <taxon>Mucoromycetes</taxon>
        <taxon>Mucorales</taxon>
        <taxon>Cunninghamellaceae</taxon>
        <taxon>Absidia</taxon>
    </lineage>
</organism>
<feature type="domain" description="Amine oxidase" evidence="2">
    <location>
        <begin position="37"/>
        <end position="466"/>
    </location>
</feature>
<dbReference type="Pfam" id="PF01593">
    <property type="entry name" value="Amino_oxidase"/>
    <property type="match status" value="1"/>
</dbReference>
<dbReference type="InterPro" id="IPR036188">
    <property type="entry name" value="FAD/NAD-bd_sf"/>
</dbReference>
<dbReference type="PANTHER" id="PTHR10742:SF313">
    <property type="entry name" value="AMINE OXIDASE"/>
    <property type="match status" value="1"/>
</dbReference>
<evidence type="ECO:0000259" key="2">
    <source>
        <dbReference type="Pfam" id="PF01593"/>
    </source>
</evidence>
<dbReference type="EMBL" id="MCGE01000027">
    <property type="protein sequence ID" value="ORZ09557.1"/>
    <property type="molecule type" value="Genomic_DNA"/>
</dbReference>
<reference evidence="3 4" key="1">
    <citation type="submission" date="2016-07" db="EMBL/GenBank/DDBJ databases">
        <title>Pervasive Adenine N6-methylation of Active Genes in Fungi.</title>
        <authorList>
            <consortium name="DOE Joint Genome Institute"/>
            <person name="Mondo S.J."/>
            <person name="Dannebaum R.O."/>
            <person name="Kuo R.C."/>
            <person name="Labutti K."/>
            <person name="Haridas S."/>
            <person name="Kuo A."/>
            <person name="Salamov A."/>
            <person name="Ahrendt S.R."/>
            <person name="Lipzen A."/>
            <person name="Sullivan W."/>
            <person name="Andreopoulos W.B."/>
            <person name="Clum A."/>
            <person name="Lindquist E."/>
            <person name="Daum C."/>
            <person name="Ramamoorthy G.K."/>
            <person name="Gryganskyi A."/>
            <person name="Culley D."/>
            <person name="Magnuson J.K."/>
            <person name="James T.Y."/>
            <person name="O'Malley M.A."/>
            <person name="Stajich J.E."/>
            <person name="Spatafora J.W."/>
            <person name="Visel A."/>
            <person name="Grigoriev I.V."/>
        </authorList>
    </citation>
    <scope>NUCLEOTIDE SEQUENCE [LARGE SCALE GENOMIC DNA]</scope>
    <source>
        <strain evidence="3 4">NRRL 1336</strain>
    </source>
</reference>
<dbReference type="Gene3D" id="3.50.50.60">
    <property type="entry name" value="FAD/NAD(P)-binding domain"/>
    <property type="match status" value="1"/>
</dbReference>
<evidence type="ECO:0000313" key="4">
    <source>
        <dbReference type="Proteomes" id="UP000193560"/>
    </source>
</evidence>
<dbReference type="InterPro" id="IPR050281">
    <property type="entry name" value="Flavin_monoamine_oxidase"/>
</dbReference>
<protein>
    <recommendedName>
        <fullName evidence="2">Amine oxidase domain-containing protein</fullName>
    </recommendedName>
</protein>
<dbReference type="Proteomes" id="UP000193560">
    <property type="component" value="Unassembled WGS sequence"/>
</dbReference>
<dbReference type="PANTHER" id="PTHR10742">
    <property type="entry name" value="FLAVIN MONOAMINE OXIDASE"/>
    <property type="match status" value="1"/>
</dbReference>
<dbReference type="SUPFAM" id="SSF51905">
    <property type="entry name" value="FAD/NAD(P)-binding domain"/>
    <property type="match status" value="1"/>
</dbReference>
<name>A0A1X2I529_9FUNG</name>
<keyword evidence="1" id="KW-0732">Signal</keyword>
<dbReference type="SUPFAM" id="SSF54373">
    <property type="entry name" value="FAD-linked reductases, C-terminal domain"/>
    <property type="match status" value="1"/>
</dbReference>
<dbReference type="InterPro" id="IPR002937">
    <property type="entry name" value="Amino_oxidase"/>
</dbReference>
<proteinExistence type="predicted"/>
<dbReference type="STRING" id="90262.A0A1X2I529"/>
<evidence type="ECO:0000256" key="1">
    <source>
        <dbReference type="SAM" id="SignalP"/>
    </source>
</evidence>
<dbReference type="GO" id="GO:0006598">
    <property type="term" value="P:polyamine catabolic process"/>
    <property type="evidence" value="ECO:0007669"/>
    <property type="project" value="TreeGrafter"/>
</dbReference>
<dbReference type="OrthoDB" id="5046242at2759"/>
<dbReference type="Gene3D" id="3.90.660.10">
    <property type="match status" value="1"/>
</dbReference>
<keyword evidence="4" id="KW-1185">Reference proteome</keyword>
<gene>
    <name evidence="3" type="ORF">BCR42DRAFT_423655</name>
</gene>
<sequence>MQLLSLLSLSLGVLATSQFVQAETIHTKVAILGGGASGISAAMNLTLAGIDDFVLVEARDVLGGRAQDVKFGNDVRIELGCNWVQALGKNPINILAQKYDLKTVETDYSDIAYIDENGKHLNGTKEYQAFSDASDRMAEQALKRAKNNQVDISSRTALSLAGWFPKTPLESSIEYFGYDWESGEDPERASDIYGVLNDEANYNGKFGHDLDEDRMNIDQRGFKYIFLKEADRVFKKNDSRLKLSSTVKSVAYDKNGVTITTDKDTIIADYAISTFSVGVLQHRDVQWKPEMPDWKMEGIFGFHLTTYTKIFMNFPRQFWDDNEFTLYVNPTTRGLFSVWQNMNAKGYFPKGTKDNVFFVTVTQDYAHMVEAMTDDQVKEQLMTVLRKMYGDDIPEPTDFKFPRWHSDPLFRGSYSNWPIGEMDQHHENMKAPLHNRVFFAGEAMSKYYYGYLQGAWIAGEEAAIAVTQCIKKKCPRATYFPQITNAKMRGSTVHKKRALVV</sequence>
<accession>A0A1X2I529</accession>
<feature type="chain" id="PRO_5012688019" description="Amine oxidase domain-containing protein" evidence="1">
    <location>
        <begin position="23"/>
        <end position="501"/>
    </location>
</feature>
<dbReference type="GO" id="GO:0016491">
    <property type="term" value="F:oxidoreductase activity"/>
    <property type="evidence" value="ECO:0007669"/>
    <property type="project" value="InterPro"/>
</dbReference>
<dbReference type="AlphaFoldDB" id="A0A1X2I529"/>
<comment type="caution">
    <text evidence="3">The sequence shown here is derived from an EMBL/GenBank/DDBJ whole genome shotgun (WGS) entry which is preliminary data.</text>
</comment>